<protein>
    <recommendedName>
        <fullName evidence="1">Replication-associated protein ORF2/G2P domain-containing protein</fullName>
    </recommendedName>
</protein>
<evidence type="ECO:0000259" key="1">
    <source>
        <dbReference type="Pfam" id="PF23343"/>
    </source>
</evidence>
<gene>
    <name evidence="2" type="ORF">CBU02nite_27590</name>
</gene>
<organism evidence="2 3">
    <name type="scientific">Clostridium butyricum</name>
    <dbReference type="NCBI Taxonomy" id="1492"/>
    <lineage>
        <taxon>Bacteria</taxon>
        <taxon>Bacillati</taxon>
        <taxon>Bacillota</taxon>
        <taxon>Clostridia</taxon>
        <taxon>Eubacteriales</taxon>
        <taxon>Clostridiaceae</taxon>
        <taxon>Clostridium</taxon>
    </lineage>
</organism>
<evidence type="ECO:0000313" key="3">
    <source>
        <dbReference type="Proteomes" id="UP000321089"/>
    </source>
</evidence>
<dbReference type="InterPro" id="IPR056906">
    <property type="entry name" value="ORF2/G2P_dom"/>
</dbReference>
<feature type="domain" description="Replication-associated protein ORF2/G2P" evidence="1">
    <location>
        <begin position="103"/>
        <end position="206"/>
    </location>
</feature>
<sequence length="282" mass="34020">MKKKQYDDYRYEEIFDKLLPLQTYQDKIEDLRMNNRYTYIVKTTTSGNLVESEVYPVYKCRHDIPRAKERKESRELQKKLNDKNSKKRAFRLIQNNFDSGDLFIELSYDGDFVPDEIRARKDIKNYIERLRRYRRKHGLPELKYIYSIGFGESEGKKIRIHHHIIINKMDRDIAEKLWGMGRANSKRLQPDSGTGWFEEASKYIAKQGKRRWAGSKNLKKPKVTTNRTRLTKRKVEKLVKEVNSFKEKFEGIYQNCDYRDTKIFYSDIVSGFYIYTRMKRRN</sequence>
<dbReference type="RefSeq" id="WP_146868829.1">
    <property type="nucleotide sequence ID" value="NZ_BKBC01000044.1"/>
</dbReference>
<dbReference type="AlphaFoldDB" id="A0A512TQ74"/>
<dbReference type="Proteomes" id="UP000321089">
    <property type="component" value="Unassembled WGS sequence"/>
</dbReference>
<reference evidence="2 3" key="1">
    <citation type="submission" date="2019-07" db="EMBL/GenBank/DDBJ databases">
        <title>Whole genome shotgun sequence of Clostridium butyricum NBRC 3858.</title>
        <authorList>
            <person name="Hosoyama A."/>
            <person name="Uohara A."/>
            <person name="Ohji S."/>
            <person name="Ichikawa N."/>
        </authorList>
    </citation>
    <scope>NUCLEOTIDE SEQUENCE [LARGE SCALE GENOMIC DNA]</scope>
    <source>
        <strain evidence="2 3">NBRC 3858</strain>
    </source>
</reference>
<name>A0A512TQ74_CLOBU</name>
<dbReference type="EMBL" id="BKBC01000044">
    <property type="protein sequence ID" value="GEQ22253.1"/>
    <property type="molecule type" value="Genomic_DNA"/>
</dbReference>
<evidence type="ECO:0000313" key="2">
    <source>
        <dbReference type="EMBL" id="GEQ22253.1"/>
    </source>
</evidence>
<proteinExistence type="predicted"/>
<comment type="caution">
    <text evidence="2">The sequence shown here is derived from an EMBL/GenBank/DDBJ whole genome shotgun (WGS) entry which is preliminary data.</text>
</comment>
<dbReference type="Pfam" id="PF23343">
    <property type="entry name" value="REP_ORF2-G2P"/>
    <property type="match status" value="1"/>
</dbReference>
<accession>A0A512TQ74</accession>